<organism evidence="1 2">
    <name type="scientific">Bacillus pumilus</name>
    <name type="common">Bacillus mesentericus</name>
    <dbReference type="NCBI Taxonomy" id="1408"/>
    <lineage>
        <taxon>Bacteria</taxon>
        <taxon>Bacillati</taxon>
        <taxon>Bacillota</taxon>
        <taxon>Bacilli</taxon>
        <taxon>Bacillales</taxon>
        <taxon>Bacillaceae</taxon>
        <taxon>Bacillus</taxon>
    </lineage>
</organism>
<proteinExistence type="predicted"/>
<accession>A0A2A5IK66</accession>
<protein>
    <submittedName>
        <fullName evidence="1">Uncharacterized protein</fullName>
    </submittedName>
</protein>
<reference evidence="1 2" key="1">
    <citation type="submission" date="2017-06" db="EMBL/GenBank/DDBJ databases">
        <title>Draft Genome Sequence of Bacillus sp Strain 36R Isolated from saline sediment at Atanasia, Sonora, Mexico.</title>
        <authorList>
            <person name="Sanchez Diaz R."/>
            <person name="Quiroz Macias M.E."/>
            <person name="Ibarra Gamez J.C."/>
            <person name="Enciso Ibarra J."/>
            <person name="Gomez Gil B."/>
            <person name="Galaviz Silva L."/>
        </authorList>
    </citation>
    <scope>NUCLEOTIDE SEQUENCE [LARGE SCALE GENOMIC DNA]</scope>
    <source>
        <strain evidence="1 2">36R_ATNSAL</strain>
    </source>
</reference>
<name>A0A2A5IK66_BACPU</name>
<evidence type="ECO:0000313" key="2">
    <source>
        <dbReference type="Proteomes" id="UP000228754"/>
    </source>
</evidence>
<gene>
    <name evidence="1" type="ORF">CEY02_19970</name>
</gene>
<comment type="caution">
    <text evidence="1">The sequence shown here is derived from an EMBL/GenBank/DDBJ whole genome shotgun (WGS) entry which is preliminary data.</text>
</comment>
<sequence>SGNCCAVESVRLEASLQLKGKASHTSKIASGGKVMAATFIDEAHTAIPVVVAKIVEAPGLHDPNFTMGQVAQNGVWACIIEISLASGLCKCV</sequence>
<feature type="non-terminal residue" evidence="1">
    <location>
        <position position="1"/>
    </location>
</feature>
<evidence type="ECO:0000313" key="1">
    <source>
        <dbReference type="EMBL" id="PCK17439.1"/>
    </source>
</evidence>
<dbReference type="Proteomes" id="UP000228754">
    <property type="component" value="Unassembled WGS sequence"/>
</dbReference>
<dbReference type="EMBL" id="NKHG01000143">
    <property type="protein sequence ID" value="PCK17439.1"/>
    <property type="molecule type" value="Genomic_DNA"/>
</dbReference>
<dbReference type="AlphaFoldDB" id="A0A2A5IK66"/>
<feature type="non-terminal residue" evidence="1">
    <location>
        <position position="92"/>
    </location>
</feature>